<dbReference type="InterPro" id="IPR013087">
    <property type="entry name" value="Znf_C2H2_type"/>
</dbReference>
<dbReference type="PANTHER" id="PTHR21354">
    <property type="entry name" value="ZINC FINGER PROTEIN 511"/>
    <property type="match status" value="1"/>
</dbReference>
<feature type="region of interest" description="Disordered" evidence="1">
    <location>
        <begin position="1"/>
        <end position="41"/>
    </location>
</feature>
<dbReference type="Gene3D" id="3.30.160.60">
    <property type="entry name" value="Classic Zinc Finger"/>
    <property type="match status" value="1"/>
</dbReference>
<reference evidence="3" key="1">
    <citation type="journal article" date="2023" name="Mol. Phylogenet. Evol.">
        <title>Genome-scale phylogeny and comparative genomics of the fungal order Sordariales.</title>
        <authorList>
            <person name="Hensen N."/>
            <person name="Bonometti L."/>
            <person name="Westerberg I."/>
            <person name="Brannstrom I.O."/>
            <person name="Guillou S."/>
            <person name="Cros-Aarteil S."/>
            <person name="Calhoun S."/>
            <person name="Haridas S."/>
            <person name="Kuo A."/>
            <person name="Mondo S."/>
            <person name="Pangilinan J."/>
            <person name="Riley R."/>
            <person name="LaButti K."/>
            <person name="Andreopoulos B."/>
            <person name="Lipzen A."/>
            <person name="Chen C."/>
            <person name="Yan M."/>
            <person name="Daum C."/>
            <person name="Ng V."/>
            <person name="Clum A."/>
            <person name="Steindorff A."/>
            <person name="Ohm R.A."/>
            <person name="Martin F."/>
            <person name="Silar P."/>
            <person name="Natvig D.O."/>
            <person name="Lalanne C."/>
            <person name="Gautier V."/>
            <person name="Ament-Velasquez S.L."/>
            <person name="Kruys A."/>
            <person name="Hutchinson M.I."/>
            <person name="Powell A.J."/>
            <person name="Barry K."/>
            <person name="Miller A.N."/>
            <person name="Grigoriev I.V."/>
            <person name="Debuchy R."/>
            <person name="Gladieux P."/>
            <person name="Hiltunen Thoren M."/>
            <person name="Johannesson H."/>
        </authorList>
    </citation>
    <scope>NUCLEOTIDE SEQUENCE</scope>
    <source>
        <strain evidence="3">CBS 508.74</strain>
    </source>
</reference>
<dbReference type="GeneID" id="89940749"/>
<comment type="caution">
    <text evidence="3">The sequence shown here is derived from an EMBL/GenBank/DDBJ whole genome shotgun (WGS) entry which is preliminary data.</text>
</comment>
<keyword evidence="4" id="KW-1185">Reference proteome</keyword>
<feature type="domain" description="C2H2-type" evidence="2">
    <location>
        <begin position="94"/>
        <end position="115"/>
    </location>
</feature>
<reference evidence="3" key="2">
    <citation type="submission" date="2023-05" db="EMBL/GenBank/DDBJ databases">
        <authorList>
            <consortium name="Lawrence Berkeley National Laboratory"/>
            <person name="Steindorff A."/>
            <person name="Hensen N."/>
            <person name="Bonometti L."/>
            <person name="Westerberg I."/>
            <person name="Brannstrom I.O."/>
            <person name="Guillou S."/>
            <person name="Cros-Aarteil S."/>
            <person name="Calhoun S."/>
            <person name="Haridas S."/>
            <person name="Kuo A."/>
            <person name="Mondo S."/>
            <person name="Pangilinan J."/>
            <person name="Riley R."/>
            <person name="Labutti K."/>
            <person name="Andreopoulos B."/>
            <person name="Lipzen A."/>
            <person name="Chen C."/>
            <person name="Yanf M."/>
            <person name="Daum C."/>
            <person name="Ng V."/>
            <person name="Clum A."/>
            <person name="Ohm R."/>
            <person name="Martin F."/>
            <person name="Silar P."/>
            <person name="Natvig D."/>
            <person name="Lalanne C."/>
            <person name="Gautier V."/>
            <person name="Ament-Velasquez S.L."/>
            <person name="Kruys A."/>
            <person name="Hutchinson M.I."/>
            <person name="Powell A.J."/>
            <person name="Barry K."/>
            <person name="Miller A.N."/>
            <person name="Grigoriev I.V."/>
            <person name="Debuchy R."/>
            <person name="Gladieux P."/>
            <person name="Thoren M.H."/>
            <person name="Johannesson H."/>
        </authorList>
    </citation>
    <scope>NUCLEOTIDE SEQUENCE</scope>
    <source>
        <strain evidence="3">CBS 508.74</strain>
    </source>
</reference>
<organism evidence="3 4">
    <name type="scientific">Canariomyces notabilis</name>
    <dbReference type="NCBI Taxonomy" id="2074819"/>
    <lineage>
        <taxon>Eukaryota</taxon>
        <taxon>Fungi</taxon>
        <taxon>Dikarya</taxon>
        <taxon>Ascomycota</taxon>
        <taxon>Pezizomycotina</taxon>
        <taxon>Sordariomycetes</taxon>
        <taxon>Sordariomycetidae</taxon>
        <taxon>Sordariales</taxon>
        <taxon>Chaetomiaceae</taxon>
        <taxon>Canariomyces</taxon>
    </lineage>
</organism>
<dbReference type="SMART" id="SM00355">
    <property type="entry name" value="ZnF_C2H2"/>
    <property type="match status" value="2"/>
</dbReference>
<dbReference type="InterPro" id="IPR039258">
    <property type="entry name" value="ZNF511"/>
</dbReference>
<evidence type="ECO:0000313" key="3">
    <source>
        <dbReference type="EMBL" id="KAK4115075.1"/>
    </source>
</evidence>
<dbReference type="PROSITE" id="PS00028">
    <property type="entry name" value="ZINC_FINGER_C2H2_1"/>
    <property type="match status" value="1"/>
</dbReference>
<proteinExistence type="predicted"/>
<evidence type="ECO:0000259" key="2">
    <source>
        <dbReference type="PROSITE" id="PS00028"/>
    </source>
</evidence>
<sequence>MKRLREVEEASPEEKASAIRNTATTVGTDHGGLKPINRDDGNTLSRAAKITELDLSDHGGVRMRCSLPPHKESLVFSSYGEYETHYRDQHTNRCVECRKNFPSAHLLSLHIEETHDSLVLVRRERGERTYSCFVEGCEKKCSTPQKRKMHLVDKHMYPKNYFFAVTRDGIDGRLSLLLEGGRRPRRSSPTTPPKPEDSVPRNGQVPSPVEGYVELMDTHLGPSLGRESPDQQPDQEMEDLSNAISALKFVPTSVRFGRGKKTGFSKR</sequence>
<evidence type="ECO:0000256" key="1">
    <source>
        <dbReference type="SAM" id="MobiDB-lite"/>
    </source>
</evidence>
<accession>A0AAN6TJI4</accession>
<protein>
    <recommendedName>
        <fullName evidence="2">C2H2-type domain-containing protein</fullName>
    </recommendedName>
</protein>
<dbReference type="AlphaFoldDB" id="A0AAN6TJI4"/>
<dbReference type="RefSeq" id="XP_064672645.1">
    <property type="nucleotide sequence ID" value="XM_064816624.1"/>
</dbReference>
<evidence type="ECO:0000313" key="4">
    <source>
        <dbReference type="Proteomes" id="UP001302812"/>
    </source>
</evidence>
<dbReference type="EMBL" id="MU853335">
    <property type="protein sequence ID" value="KAK4115075.1"/>
    <property type="molecule type" value="Genomic_DNA"/>
</dbReference>
<dbReference type="Proteomes" id="UP001302812">
    <property type="component" value="Unassembled WGS sequence"/>
</dbReference>
<dbReference type="PANTHER" id="PTHR21354:SF0">
    <property type="entry name" value="ZINC FINGER PROTEIN 511"/>
    <property type="match status" value="1"/>
</dbReference>
<gene>
    <name evidence="3" type="ORF">N656DRAFT_787637</name>
</gene>
<feature type="region of interest" description="Disordered" evidence="1">
    <location>
        <begin position="179"/>
        <end position="242"/>
    </location>
</feature>
<feature type="compositionally biased region" description="Basic and acidic residues" evidence="1">
    <location>
        <begin position="1"/>
        <end position="17"/>
    </location>
</feature>
<name>A0AAN6TJI4_9PEZI</name>